<accession>A0AAW1N9B1</accession>
<dbReference type="EMBL" id="JBDFQZ010000001">
    <property type="protein sequence ID" value="KAK9756486.1"/>
    <property type="molecule type" value="Genomic_DNA"/>
</dbReference>
<sequence length="108" mass="11872">MAFPVSLVSKYLQNPTKQNLGAAKQILRYVASMVDFCNWYSKTSCLRLVTYTDSDWVGSVDDRKGTIESIFSFGSGAVTWSSTKQETVALSSLETEYPAATSAARQVL</sequence>
<reference evidence="1" key="1">
    <citation type="submission" date="2024-03" db="EMBL/GenBank/DDBJ databases">
        <title>WGS assembly of Saponaria officinalis var. Norfolk2.</title>
        <authorList>
            <person name="Jenkins J."/>
            <person name="Shu S."/>
            <person name="Grimwood J."/>
            <person name="Barry K."/>
            <person name="Goodstein D."/>
            <person name="Schmutz J."/>
            <person name="Leebens-Mack J."/>
            <person name="Osbourn A."/>
        </authorList>
    </citation>
    <scope>NUCLEOTIDE SEQUENCE [LARGE SCALE GENOMIC DNA]</scope>
    <source>
        <strain evidence="1">JIC</strain>
    </source>
</reference>
<proteinExistence type="predicted"/>
<dbReference type="CDD" id="cd09272">
    <property type="entry name" value="RNase_HI_RT_Ty1"/>
    <property type="match status" value="1"/>
</dbReference>
<organism evidence="1 2">
    <name type="scientific">Saponaria officinalis</name>
    <name type="common">Common soapwort</name>
    <name type="synonym">Lychnis saponaria</name>
    <dbReference type="NCBI Taxonomy" id="3572"/>
    <lineage>
        <taxon>Eukaryota</taxon>
        <taxon>Viridiplantae</taxon>
        <taxon>Streptophyta</taxon>
        <taxon>Embryophyta</taxon>
        <taxon>Tracheophyta</taxon>
        <taxon>Spermatophyta</taxon>
        <taxon>Magnoliopsida</taxon>
        <taxon>eudicotyledons</taxon>
        <taxon>Gunneridae</taxon>
        <taxon>Pentapetalae</taxon>
        <taxon>Caryophyllales</taxon>
        <taxon>Caryophyllaceae</taxon>
        <taxon>Caryophylleae</taxon>
        <taxon>Saponaria</taxon>
    </lineage>
</organism>
<evidence type="ECO:0000313" key="2">
    <source>
        <dbReference type="Proteomes" id="UP001443914"/>
    </source>
</evidence>
<gene>
    <name evidence="1" type="ORF">RND81_01G101200</name>
</gene>
<evidence type="ECO:0000313" key="1">
    <source>
        <dbReference type="EMBL" id="KAK9756486.1"/>
    </source>
</evidence>
<dbReference type="PANTHER" id="PTHR11439">
    <property type="entry name" value="GAG-POL-RELATED RETROTRANSPOSON"/>
    <property type="match status" value="1"/>
</dbReference>
<dbReference type="AlphaFoldDB" id="A0AAW1N9B1"/>
<dbReference type="Proteomes" id="UP001443914">
    <property type="component" value="Unassembled WGS sequence"/>
</dbReference>
<comment type="caution">
    <text evidence="1">The sequence shown here is derived from an EMBL/GenBank/DDBJ whole genome shotgun (WGS) entry which is preliminary data.</text>
</comment>
<protein>
    <submittedName>
        <fullName evidence="1">Uncharacterized protein</fullName>
    </submittedName>
</protein>
<name>A0AAW1N9B1_SAPOF</name>
<dbReference type="PANTHER" id="PTHR11439:SF463">
    <property type="entry name" value="REVERSE TRANSCRIPTASE TY1_COPIA-TYPE DOMAIN-CONTAINING PROTEIN"/>
    <property type="match status" value="1"/>
</dbReference>
<keyword evidence="2" id="KW-1185">Reference proteome</keyword>